<dbReference type="Gene3D" id="3.30.700.10">
    <property type="entry name" value="Glycoprotein, Type 4 Pilin"/>
    <property type="match status" value="1"/>
</dbReference>
<gene>
    <name evidence="2" type="ORF">BGE01nite_32040</name>
</gene>
<dbReference type="EMBL" id="BKAG01000022">
    <property type="protein sequence ID" value="GEP43913.1"/>
    <property type="molecule type" value="Genomic_DNA"/>
</dbReference>
<dbReference type="Pfam" id="PF07963">
    <property type="entry name" value="N_methyl"/>
    <property type="match status" value="1"/>
</dbReference>
<keyword evidence="1" id="KW-0472">Membrane</keyword>
<accession>A0A512MB01</accession>
<dbReference type="RefSeq" id="WP_170266820.1">
    <property type="nucleotide sequence ID" value="NZ_BKAG01000022.1"/>
</dbReference>
<dbReference type="AlphaFoldDB" id="A0A512MB01"/>
<evidence type="ECO:0000313" key="2">
    <source>
        <dbReference type="EMBL" id="GEP43913.1"/>
    </source>
</evidence>
<dbReference type="NCBIfam" id="TIGR02532">
    <property type="entry name" value="IV_pilin_GFxxxE"/>
    <property type="match status" value="1"/>
</dbReference>
<sequence>MKNIRTSTQSHRKGFSLIEMLMTVAIIGVMTVMALPTFGSTEPAKQSVNKQNAQNFCSLAIAISSAGVDLTGNVNFANPGSDDVKVILKTLVDGITVIDGTLAGRNFRIPHLDADQIAGASKYVSIKDGELLYDGSLKP</sequence>
<evidence type="ECO:0000256" key="1">
    <source>
        <dbReference type="SAM" id="Phobius"/>
    </source>
</evidence>
<reference evidence="2 3" key="1">
    <citation type="submission" date="2019-07" db="EMBL/GenBank/DDBJ databases">
        <title>Whole genome shotgun sequence of Brevifollis gellanilyticus NBRC 108608.</title>
        <authorList>
            <person name="Hosoyama A."/>
            <person name="Uohara A."/>
            <person name="Ohji S."/>
            <person name="Ichikawa N."/>
        </authorList>
    </citation>
    <scope>NUCLEOTIDE SEQUENCE [LARGE SCALE GENOMIC DNA]</scope>
    <source>
        <strain evidence="2 3">NBRC 108608</strain>
    </source>
</reference>
<keyword evidence="1" id="KW-0812">Transmembrane</keyword>
<feature type="transmembrane region" description="Helical" evidence="1">
    <location>
        <begin position="20"/>
        <end position="39"/>
    </location>
</feature>
<dbReference type="InterPro" id="IPR045584">
    <property type="entry name" value="Pilin-like"/>
</dbReference>
<evidence type="ECO:0000313" key="3">
    <source>
        <dbReference type="Proteomes" id="UP000321577"/>
    </source>
</evidence>
<proteinExistence type="predicted"/>
<keyword evidence="3" id="KW-1185">Reference proteome</keyword>
<evidence type="ECO:0008006" key="4">
    <source>
        <dbReference type="Google" id="ProtNLM"/>
    </source>
</evidence>
<dbReference type="Proteomes" id="UP000321577">
    <property type="component" value="Unassembled WGS sequence"/>
</dbReference>
<protein>
    <recommendedName>
        <fullName evidence="4">Prepilin-type N-terminal cleavage/methylation domain-containing protein</fullName>
    </recommendedName>
</protein>
<organism evidence="2 3">
    <name type="scientific">Brevifollis gellanilyticus</name>
    <dbReference type="NCBI Taxonomy" id="748831"/>
    <lineage>
        <taxon>Bacteria</taxon>
        <taxon>Pseudomonadati</taxon>
        <taxon>Verrucomicrobiota</taxon>
        <taxon>Verrucomicrobiia</taxon>
        <taxon>Verrucomicrobiales</taxon>
        <taxon>Verrucomicrobiaceae</taxon>
    </lineage>
</organism>
<keyword evidence="1" id="KW-1133">Transmembrane helix</keyword>
<dbReference type="SUPFAM" id="SSF54523">
    <property type="entry name" value="Pili subunits"/>
    <property type="match status" value="1"/>
</dbReference>
<comment type="caution">
    <text evidence="2">The sequence shown here is derived from an EMBL/GenBank/DDBJ whole genome shotgun (WGS) entry which is preliminary data.</text>
</comment>
<dbReference type="InterPro" id="IPR012902">
    <property type="entry name" value="N_methyl_site"/>
</dbReference>
<name>A0A512MB01_9BACT</name>
<dbReference type="PROSITE" id="PS00409">
    <property type="entry name" value="PROKAR_NTER_METHYL"/>
    <property type="match status" value="1"/>
</dbReference>